<evidence type="ECO:0000256" key="1">
    <source>
        <dbReference type="ARBA" id="ARBA00023117"/>
    </source>
</evidence>
<dbReference type="GeneID" id="100900277"/>
<accession>A0AAJ6VZ68</accession>
<dbReference type="Pfam" id="PF00439">
    <property type="entry name" value="Bromodomain"/>
    <property type="match status" value="1"/>
</dbReference>
<name>A0AAJ6VZ68_9ACAR</name>
<feature type="compositionally biased region" description="Basic and acidic residues" evidence="3">
    <location>
        <begin position="828"/>
        <end position="838"/>
    </location>
</feature>
<dbReference type="RefSeq" id="XP_003745870.1">
    <property type="nucleotide sequence ID" value="XM_003745822.2"/>
</dbReference>
<feature type="compositionally biased region" description="Basic residues" evidence="3">
    <location>
        <begin position="470"/>
        <end position="482"/>
    </location>
</feature>
<sequence>MIEEDVSDVEFPCEQVGSGQDDDEDLVLITRELQEHSYSKVKLKLFEQRRTRHAQDPEPDLPAEQLHGWRVVSYLMSTNCRSFCGPFLDKPESSMRDYWRNYGEGLKDTTWLGKIKQQILEKKTYESLSEIVTDIRLMLEKCYLTFGPHHPISKKGIKLEQVLEQKINTWPLSLREKCSVDATRNSGIPRSRLKVEDGESMLIAIIRHEKSVKEREQRFKAREGKKFEKETLTLQAENWELTEVSAKVAEVQGIWEVPHVAHFLFLAQHALGFPEFTMYEFERSLLYPKASLLLHSLMTCLLTTGFKSVSSTANKPPISYKEWNDKLRNKLSGWYKTYVNHGVAKVFEDAGVEGSFFESVGENNPFNEVNEDGEWSTFEDFPLPARVAIVKGLCDQRLAKHRTVQDYFVENTYPGGEMREIVLGVDLSKREYFYFPCLSNHDVRIYSRLKFPSKAHDDCYQVAIKRIPRTPKPKKRKKKQHKNTVETKSKRRSAKQAARALHDLTSSDSEEEFDEEVIIYNSHGCPIMNPGEQQYELGFALAADSVKSLRLLIERLKNEADVHDKENGQNGCEIEEDDETTNDTQENNGEEADHSNEDEEDEVKSGSDSRSMSALDDESSQDANQFQPRRSSRTHRQTQRFSEADSPAEDESRSGTALVATRRSSRRLQENGETKVEPLIIKKVPEHRERLTMKIVLNKPKTDKNQPSNKVLISTLEAILDQFLPYEQGFAQNDQRTRLKLYTEVHHPNLLQEEQKQKADEDKTRRSKRVKDPWSTSSQYMDNEILYGDSAFDCLSDSDEESAAKKPQPTRRSTRYTNGPEQETEEDREWKYRDGERF</sequence>
<feature type="region of interest" description="Disordered" evidence="3">
    <location>
        <begin position="470"/>
        <end position="509"/>
    </location>
</feature>
<keyword evidence="1 2" id="KW-0103">Bromodomain</keyword>
<protein>
    <submittedName>
        <fullName evidence="6">Uncharacterized protein KIAA2026</fullName>
    </submittedName>
</protein>
<dbReference type="InterPro" id="IPR036427">
    <property type="entry name" value="Bromodomain-like_sf"/>
</dbReference>
<evidence type="ECO:0000256" key="3">
    <source>
        <dbReference type="SAM" id="MobiDB-lite"/>
    </source>
</evidence>
<dbReference type="PROSITE" id="PS50014">
    <property type="entry name" value="BROMODOMAIN_2"/>
    <property type="match status" value="1"/>
</dbReference>
<feature type="region of interest" description="Disordered" evidence="3">
    <location>
        <begin position="750"/>
        <end position="780"/>
    </location>
</feature>
<gene>
    <name evidence="6" type="primary">LOC100900277</name>
</gene>
<dbReference type="PANTHER" id="PTHR31095">
    <property type="entry name" value="RIKEN CDNA 9930021J03 GENE"/>
    <property type="match status" value="1"/>
</dbReference>
<reference evidence="6" key="1">
    <citation type="submission" date="2025-08" db="UniProtKB">
        <authorList>
            <consortium name="RefSeq"/>
        </authorList>
    </citation>
    <scope>IDENTIFICATION</scope>
</reference>
<evidence type="ECO:0000313" key="5">
    <source>
        <dbReference type="Proteomes" id="UP000694867"/>
    </source>
</evidence>
<organism evidence="5 6">
    <name type="scientific">Galendromus occidentalis</name>
    <name type="common">western predatory mite</name>
    <dbReference type="NCBI Taxonomy" id="34638"/>
    <lineage>
        <taxon>Eukaryota</taxon>
        <taxon>Metazoa</taxon>
        <taxon>Ecdysozoa</taxon>
        <taxon>Arthropoda</taxon>
        <taxon>Chelicerata</taxon>
        <taxon>Arachnida</taxon>
        <taxon>Acari</taxon>
        <taxon>Parasitiformes</taxon>
        <taxon>Mesostigmata</taxon>
        <taxon>Gamasina</taxon>
        <taxon>Phytoseioidea</taxon>
        <taxon>Phytoseiidae</taxon>
        <taxon>Typhlodrominae</taxon>
        <taxon>Galendromus</taxon>
    </lineage>
</organism>
<feature type="region of interest" description="Disordered" evidence="3">
    <location>
        <begin position="564"/>
        <end position="673"/>
    </location>
</feature>
<dbReference type="InterPro" id="IPR001487">
    <property type="entry name" value="Bromodomain"/>
</dbReference>
<dbReference type="SMART" id="SM00297">
    <property type="entry name" value="BROMO"/>
    <property type="match status" value="1"/>
</dbReference>
<feature type="domain" description="Bromo" evidence="4">
    <location>
        <begin position="79"/>
        <end position="153"/>
    </location>
</feature>
<dbReference type="AlphaFoldDB" id="A0AAJ6VZ68"/>
<evidence type="ECO:0000259" key="4">
    <source>
        <dbReference type="PROSITE" id="PS50014"/>
    </source>
</evidence>
<dbReference type="InterPro" id="IPR056522">
    <property type="entry name" value="KIAA2026_hel"/>
</dbReference>
<proteinExistence type="predicted"/>
<evidence type="ECO:0000313" key="6">
    <source>
        <dbReference type="RefSeq" id="XP_003745870.1"/>
    </source>
</evidence>
<dbReference type="InterPro" id="IPR040214">
    <property type="entry name" value="BRD10"/>
</dbReference>
<dbReference type="Gene3D" id="1.20.920.10">
    <property type="entry name" value="Bromodomain-like"/>
    <property type="match status" value="1"/>
</dbReference>
<evidence type="ECO:0000256" key="2">
    <source>
        <dbReference type="PROSITE-ProRule" id="PRU00035"/>
    </source>
</evidence>
<dbReference type="KEGG" id="goe:100900277"/>
<dbReference type="PANTHER" id="PTHR31095:SF3">
    <property type="entry name" value="RIKEN CDNA 9930021J03 GENE"/>
    <property type="match status" value="1"/>
</dbReference>
<dbReference type="Proteomes" id="UP000694867">
    <property type="component" value="Unplaced"/>
</dbReference>
<dbReference type="Pfam" id="PF23450">
    <property type="entry name" value="KIAA2026_hel"/>
    <property type="match status" value="1"/>
</dbReference>
<feature type="region of interest" description="Disordered" evidence="3">
    <location>
        <begin position="797"/>
        <end position="838"/>
    </location>
</feature>
<feature type="compositionally biased region" description="Basic and acidic residues" evidence="3">
    <location>
        <begin position="750"/>
        <end position="764"/>
    </location>
</feature>
<feature type="region of interest" description="Disordered" evidence="3">
    <location>
        <begin position="1"/>
        <end position="21"/>
    </location>
</feature>
<keyword evidence="5" id="KW-1185">Reference proteome</keyword>
<dbReference type="SUPFAM" id="SSF47370">
    <property type="entry name" value="Bromodomain"/>
    <property type="match status" value="1"/>
</dbReference>